<sequence length="229" mass="25885">MAFNPPSGPSHGHGHGHGHPGAHHHNTHPPRELKPSERIPELVNLAPSMFVPLNDEFLAKHLQPVPRNRRVEMLKRIMDSIEHQRAGVKENLIAMLEREKIRITLAAAERQAENPMPSGAMLALNTDETDMMIRNMEADPIPGVDYNVRMLPSFNAPAQISIHDVLIQQLLDLAERLTIQLSGYEGHMDGVKRYYQDCLEKELMRIQEAGLRPEERGHVRMQDADMGGF</sequence>
<protein>
    <submittedName>
        <fullName evidence="2">Uncharacterized protein</fullName>
    </submittedName>
</protein>
<dbReference type="Proteomes" id="UP001175000">
    <property type="component" value="Unassembled WGS sequence"/>
</dbReference>
<feature type="compositionally biased region" description="Basic residues" evidence="1">
    <location>
        <begin position="12"/>
        <end position="28"/>
    </location>
</feature>
<dbReference type="AlphaFoldDB" id="A0AA40C663"/>
<reference evidence="2" key="1">
    <citation type="submission" date="2023-06" db="EMBL/GenBank/DDBJ databases">
        <title>Genome-scale phylogeny and comparative genomics of the fungal order Sordariales.</title>
        <authorList>
            <consortium name="Lawrence Berkeley National Laboratory"/>
            <person name="Hensen N."/>
            <person name="Bonometti L."/>
            <person name="Westerberg I."/>
            <person name="Brannstrom I.O."/>
            <person name="Guillou S."/>
            <person name="Cros-Aarteil S."/>
            <person name="Calhoun S."/>
            <person name="Haridas S."/>
            <person name="Kuo A."/>
            <person name="Mondo S."/>
            <person name="Pangilinan J."/>
            <person name="Riley R."/>
            <person name="Labutti K."/>
            <person name="Andreopoulos B."/>
            <person name="Lipzen A."/>
            <person name="Chen C."/>
            <person name="Yanf M."/>
            <person name="Daum C."/>
            <person name="Ng V."/>
            <person name="Clum A."/>
            <person name="Steindorff A."/>
            <person name="Ohm R."/>
            <person name="Martin F."/>
            <person name="Silar P."/>
            <person name="Natvig D."/>
            <person name="Lalanne C."/>
            <person name="Gautier V."/>
            <person name="Ament-Velasquez S.L."/>
            <person name="Kruys A."/>
            <person name="Hutchinson M.I."/>
            <person name="Powell A.J."/>
            <person name="Barry K."/>
            <person name="Miller A.N."/>
            <person name="Grigoriev I.V."/>
            <person name="Debuchy R."/>
            <person name="Gladieux P."/>
            <person name="Thoren M.H."/>
            <person name="Johannesson H."/>
        </authorList>
    </citation>
    <scope>NUCLEOTIDE SEQUENCE</scope>
    <source>
        <strain evidence="2">CBS 606.72</strain>
    </source>
</reference>
<dbReference type="EMBL" id="JAULSU010000002">
    <property type="protein sequence ID" value="KAK0626931.1"/>
    <property type="molecule type" value="Genomic_DNA"/>
</dbReference>
<proteinExistence type="predicted"/>
<evidence type="ECO:0000313" key="2">
    <source>
        <dbReference type="EMBL" id="KAK0626931.1"/>
    </source>
</evidence>
<gene>
    <name evidence="2" type="ORF">B0T14DRAFT_122590</name>
</gene>
<organism evidence="2 3">
    <name type="scientific">Immersiella caudata</name>
    <dbReference type="NCBI Taxonomy" id="314043"/>
    <lineage>
        <taxon>Eukaryota</taxon>
        <taxon>Fungi</taxon>
        <taxon>Dikarya</taxon>
        <taxon>Ascomycota</taxon>
        <taxon>Pezizomycotina</taxon>
        <taxon>Sordariomycetes</taxon>
        <taxon>Sordariomycetidae</taxon>
        <taxon>Sordariales</taxon>
        <taxon>Lasiosphaeriaceae</taxon>
        <taxon>Immersiella</taxon>
    </lineage>
</organism>
<accession>A0AA40C663</accession>
<evidence type="ECO:0000313" key="3">
    <source>
        <dbReference type="Proteomes" id="UP001175000"/>
    </source>
</evidence>
<keyword evidence="3" id="KW-1185">Reference proteome</keyword>
<comment type="caution">
    <text evidence="2">The sequence shown here is derived from an EMBL/GenBank/DDBJ whole genome shotgun (WGS) entry which is preliminary data.</text>
</comment>
<name>A0AA40C663_9PEZI</name>
<evidence type="ECO:0000256" key="1">
    <source>
        <dbReference type="SAM" id="MobiDB-lite"/>
    </source>
</evidence>
<feature type="region of interest" description="Disordered" evidence="1">
    <location>
        <begin position="1"/>
        <end position="34"/>
    </location>
</feature>